<reference evidence="17" key="1">
    <citation type="submission" date="2023-06" db="EMBL/GenBank/DDBJ databases">
        <title>Genome-scale phylogeny and comparative genomics of the fungal order Sordariales.</title>
        <authorList>
            <consortium name="Lawrence Berkeley National Laboratory"/>
            <person name="Hensen N."/>
            <person name="Bonometti L."/>
            <person name="Westerberg I."/>
            <person name="Brannstrom I.O."/>
            <person name="Guillou S."/>
            <person name="Cros-Aarteil S."/>
            <person name="Calhoun S."/>
            <person name="Haridas S."/>
            <person name="Kuo A."/>
            <person name="Mondo S."/>
            <person name="Pangilinan J."/>
            <person name="Riley R."/>
            <person name="LaButti K."/>
            <person name="Andreopoulos B."/>
            <person name="Lipzen A."/>
            <person name="Chen C."/>
            <person name="Yanf M."/>
            <person name="Daum C."/>
            <person name="Ng V."/>
            <person name="Clum A."/>
            <person name="Steindorff A."/>
            <person name="Ohm R."/>
            <person name="Martin F."/>
            <person name="Silar P."/>
            <person name="Natvig D."/>
            <person name="Lalanne C."/>
            <person name="Gautier V."/>
            <person name="Ament-velasquez S.L."/>
            <person name="Kruys A."/>
            <person name="Hutchinson M.I."/>
            <person name="Powell A.J."/>
            <person name="Barry K."/>
            <person name="Miller A.N."/>
            <person name="Grigoriev I.V."/>
            <person name="Debuchy R."/>
            <person name="Gladieux P."/>
            <person name="Thoren M.H."/>
            <person name="Johannesson H."/>
        </authorList>
    </citation>
    <scope>NUCLEOTIDE SEQUENCE</scope>
    <source>
        <strain evidence="17">SMH3187-1</strain>
    </source>
</reference>
<dbReference type="Gene3D" id="2.70.50.70">
    <property type="match status" value="1"/>
</dbReference>
<evidence type="ECO:0000256" key="10">
    <source>
        <dbReference type="ARBA" id="ARBA00023157"/>
    </source>
</evidence>
<dbReference type="GO" id="GO:0030245">
    <property type="term" value="P:cellulose catabolic process"/>
    <property type="evidence" value="ECO:0007669"/>
    <property type="project" value="UniProtKB-KW"/>
</dbReference>
<comment type="similarity">
    <text evidence="13">Belongs to the polysaccharide monooxygenase AA9 family.</text>
</comment>
<evidence type="ECO:0000256" key="3">
    <source>
        <dbReference type="ARBA" id="ARBA00022525"/>
    </source>
</evidence>
<dbReference type="InterPro" id="IPR049892">
    <property type="entry name" value="AA9"/>
</dbReference>
<keyword evidence="4" id="KW-0479">Metal-binding</keyword>
<evidence type="ECO:0000256" key="6">
    <source>
        <dbReference type="ARBA" id="ARBA00023001"/>
    </source>
</evidence>
<keyword evidence="7" id="KW-0560">Oxidoreductase</keyword>
<organism evidence="17 18">
    <name type="scientific">Schizothecium vesticola</name>
    <dbReference type="NCBI Taxonomy" id="314040"/>
    <lineage>
        <taxon>Eukaryota</taxon>
        <taxon>Fungi</taxon>
        <taxon>Dikarya</taxon>
        <taxon>Ascomycota</taxon>
        <taxon>Pezizomycotina</taxon>
        <taxon>Sordariomycetes</taxon>
        <taxon>Sordariomycetidae</taxon>
        <taxon>Sordariales</taxon>
        <taxon>Schizotheciaceae</taxon>
        <taxon>Schizothecium</taxon>
    </lineage>
</organism>
<comment type="cofactor">
    <cofactor evidence="1">
        <name>Cu(2+)</name>
        <dbReference type="ChEBI" id="CHEBI:29036"/>
    </cofactor>
</comment>
<evidence type="ECO:0000256" key="5">
    <source>
        <dbReference type="ARBA" id="ARBA00022729"/>
    </source>
</evidence>
<evidence type="ECO:0000256" key="12">
    <source>
        <dbReference type="ARBA" id="ARBA00023326"/>
    </source>
</evidence>
<accession>A0AA40F3H4</accession>
<keyword evidence="12" id="KW-0624">Polysaccharide degradation</keyword>
<dbReference type="GO" id="GO:0005576">
    <property type="term" value="C:extracellular region"/>
    <property type="evidence" value="ECO:0007669"/>
    <property type="project" value="UniProtKB-SubCell"/>
</dbReference>
<evidence type="ECO:0000313" key="17">
    <source>
        <dbReference type="EMBL" id="KAK0750514.1"/>
    </source>
</evidence>
<dbReference type="GO" id="GO:0046872">
    <property type="term" value="F:metal ion binding"/>
    <property type="evidence" value="ECO:0007669"/>
    <property type="project" value="UniProtKB-KW"/>
</dbReference>
<evidence type="ECO:0000256" key="4">
    <source>
        <dbReference type="ARBA" id="ARBA00022723"/>
    </source>
</evidence>
<feature type="domain" description="Auxiliary Activity family 9 catalytic" evidence="16">
    <location>
        <begin position="15"/>
        <end position="221"/>
    </location>
</feature>
<proteinExistence type="inferred from homology"/>
<keyword evidence="5" id="KW-0732">Signal</keyword>
<dbReference type="GO" id="GO:0016787">
    <property type="term" value="F:hydrolase activity"/>
    <property type="evidence" value="ECO:0007669"/>
    <property type="project" value="UniProtKB-KW"/>
</dbReference>
<evidence type="ECO:0000256" key="9">
    <source>
        <dbReference type="ARBA" id="ARBA00023033"/>
    </source>
</evidence>
<dbReference type="Proteomes" id="UP001172155">
    <property type="component" value="Unassembled WGS sequence"/>
</dbReference>
<keyword evidence="8" id="KW-0186">Copper</keyword>
<keyword evidence="17" id="KW-0378">Hydrolase</keyword>
<keyword evidence="9" id="KW-0503">Monooxygenase</keyword>
<dbReference type="CDD" id="cd21175">
    <property type="entry name" value="LPMO_AA9"/>
    <property type="match status" value="1"/>
</dbReference>
<name>A0AA40F3H4_9PEZI</name>
<dbReference type="EC" id="1.14.99.56" evidence="15"/>
<keyword evidence="11" id="KW-0119">Carbohydrate metabolism</keyword>
<evidence type="ECO:0000256" key="7">
    <source>
        <dbReference type="ARBA" id="ARBA00023002"/>
    </source>
</evidence>
<dbReference type="PANTHER" id="PTHR33353:SF10">
    <property type="entry name" value="ENDO-BETA-1,4-GLUCANASE D"/>
    <property type="match status" value="1"/>
</dbReference>
<evidence type="ECO:0000256" key="2">
    <source>
        <dbReference type="ARBA" id="ARBA00004613"/>
    </source>
</evidence>
<dbReference type="AlphaFoldDB" id="A0AA40F3H4"/>
<keyword evidence="18" id="KW-1185">Reference proteome</keyword>
<dbReference type="Pfam" id="PF03443">
    <property type="entry name" value="AA9"/>
    <property type="match status" value="1"/>
</dbReference>
<protein>
    <recommendedName>
        <fullName evidence="15">lytic cellulose monooxygenase (C4-dehydrogenating)</fullName>
        <ecNumber evidence="15">1.14.99.56</ecNumber>
    </recommendedName>
</protein>
<dbReference type="InterPro" id="IPR005103">
    <property type="entry name" value="AA9_LPMO"/>
</dbReference>
<evidence type="ECO:0000256" key="14">
    <source>
        <dbReference type="ARBA" id="ARBA00045077"/>
    </source>
</evidence>
<keyword evidence="3" id="KW-0964">Secreted</keyword>
<keyword evidence="6" id="KW-0136">Cellulose degradation</keyword>
<sequence>MKFLTLLSATAATAHYTFINTVYNSAKSPDWSTVRLTENRYSHGPIQDVTSPLMTCYELNPGTGAPSTLDVVAGSPVNFTVDSDIGHPGPLLFYLAKVPAGQTAATFDGKGVVWFKIYEDAPKGLGTGSITWPSGGKKQVGVQIPKCVEDGEYLLRVEHIALHSAGSVGGAQIYLSCAQIKVTGGTGGIQTAGKLVAFPGAYKATDPGLLFQLYWPVPTSYVVPGPAVVSC</sequence>
<evidence type="ECO:0000256" key="11">
    <source>
        <dbReference type="ARBA" id="ARBA00023277"/>
    </source>
</evidence>
<evidence type="ECO:0000256" key="13">
    <source>
        <dbReference type="ARBA" id="ARBA00044502"/>
    </source>
</evidence>
<comment type="caution">
    <text evidence="17">The sequence shown here is derived from an EMBL/GenBank/DDBJ whole genome shotgun (WGS) entry which is preliminary data.</text>
</comment>
<keyword evidence="10" id="KW-1015">Disulfide bond</keyword>
<evidence type="ECO:0000256" key="1">
    <source>
        <dbReference type="ARBA" id="ARBA00001973"/>
    </source>
</evidence>
<dbReference type="EMBL" id="JAUKUD010000003">
    <property type="protein sequence ID" value="KAK0750514.1"/>
    <property type="molecule type" value="Genomic_DNA"/>
</dbReference>
<comment type="subcellular location">
    <subcellularLocation>
        <location evidence="2">Secreted</location>
    </subcellularLocation>
</comment>
<evidence type="ECO:0000256" key="8">
    <source>
        <dbReference type="ARBA" id="ARBA00023008"/>
    </source>
</evidence>
<dbReference type="PANTHER" id="PTHR33353">
    <property type="entry name" value="PUTATIVE (AFU_ORTHOLOGUE AFUA_1G12560)-RELATED"/>
    <property type="match status" value="1"/>
</dbReference>
<comment type="catalytic activity">
    <reaction evidence="14">
        <text>[(1-&gt;4)-beta-D-glucosyl]n+m + reduced acceptor + O2 = 4-dehydro-beta-D-glucosyl-[(1-&gt;4)-beta-D-glucosyl]n-1 + [(1-&gt;4)-beta-D-glucosyl]m + acceptor + H2O.</text>
        <dbReference type="EC" id="1.14.99.56"/>
    </reaction>
</comment>
<evidence type="ECO:0000256" key="15">
    <source>
        <dbReference type="ARBA" id="ARBA00047174"/>
    </source>
</evidence>
<evidence type="ECO:0000259" key="16">
    <source>
        <dbReference type="Pfam" id="PF03443"/>
    </source>
</evidence>
<gene>
    <name evidence="17" type="ORF">B0T18DRAFT_463026</name>
</gene>
<dbReference type="GO" id="GO:0004497">
    <property type="term" value="F:monooxygenase activity"/>
    <property type="evidence" value="ECO:0007669"/>
    <property type="project" value="UniProtKB-KW"/>
</dbReference>
<evidence type="ECO:0000313" key="18">
    <source>
        <dbReference type="Proteomes" id="UP001172155"/>
    </source>
</evidence>